<dbReference type="GO" id="GO:0008270">
    <property type="term" value="F:zinc ion binding"/>
    <property type="evidence" value="ECO:0007669"/>
    <property type="project" value="UniProtKB-UniRule"/>
</dbReference>
<evidence type="ECO:0000256" key="3">
    <source>
        <dbReference type="ARBA" id="ARBA00022490"/>
    </source>
</evidence>
<dbReference type="InterPro" id="IPR003029">
    <property type="entry name" value="S1_domain"/>
</dbReference>
<evidence type="ECO:0000256" key="6">
    <source>
        <dbReference type="ARBA" id="ARBA00022694"/>
    </source>
</evidence>
<dbReference type="GO" id="GO:0005737">
    <property type="term" value="C:cytoplasm"/>
    <property type="evidence" value="ECO:0007669"/>
    <property type="project" value="UniProtKB-SubCell"/>
</dbReference>
<dbReference type="OrthoDB" id="9804278at2"/>
<keyword evidence="13 15" id="KW-0694">RNA-binding</keyword>
<evidence type="ECO:0000256" key="10">
    <source>
        <dbReference type="ARBA" id="ARBA00022759"/>
    </source>
</evidence>
<evidence type="ECO:0000256" key="9">
    <source>
        <dbReference type="ARBA" id="ARBA00022730"/>
    </source>
</evidence>
<feature type="region of interest" description="Required for zinc-mediated homotetramerization and catalytic activity" evidence="15">
    <location>
        <begin position="404"/>
        <end position="407"/>
    </location>
</feature>
<feature type="compositionally biased region" description="Low complexity" evidence="16">
    <location>
        <begin position="686"/>
        <end position="698"/>
    </location>
</feature>
<evidence type="ECO:0000313" key="18">
    <source>
        <dbReference type="EMBL" id="EED35890.1"/>
    </source>
</evidence>
<comment type="similarity">
    <text evidence="15">Belongs to the RNase E/G family. RNase E subfamily.</text>
</comment>
<dbReference type="GO" id="GO:0008995">
    <property type="term" value="F:ribonuclease E activity"/>
    <property type="evidence" value="ECO:0007669"/>
    <property type="project" value="UniProtKB-EC"/>
</dbReference>
<dbReference type="PROSITE" id="PS50126">
    <property type="entry name" value="S1"/>
    <property type="match status" value="1"/>
</dbReference>
<dbReference type="GO" id="GO:0006364">
    <property type="term" value="P:rRNA processing"/>
    <property type="evidence" value="ECO:0007669"/>
    <property type="project" value="UniProtKB-UniRule"/>
</dbReference>
<keyword evidence="15" id="KW-0820">tRNA-binding</keyword>
<accession>B8KQV5</accession>
<keyword evidence="7 15" id="KW-0540">Nuclease</keyword>
<dbReference type="GO" id="GO:0008033">
    <property type="term" value="P:tRNA processing"/>
    <property type="evidence" value="ECO:0007669"/>
    <property type="project" value="UniProtKB-UniRule"/>
</dbReference>
<feature type="compositionally biased region" description="Low complexity" evidence="16">
    <location>
        <begin position="802"/>
        <end position="830"/>
    </location>
</feature>
<feature type="domain" description="S1 motif" evidence="17">
    <location>
        <begin position="39"/>
        <end position="126"/>
    </location>
</feature>
<dbReference type="GO" id="GO:0000287">
    <property type="term" value="F:magnesium ion binding"/>
    <property type="evidence" value="ECO:0007669"/>
    <property type="project" value="UniProtKB-UniRule"/>
</dbReference>
<gene>
    <name evidence="15 18" type="primary">rne</name>
    <name evidence="18" type="ORF">NOR51B_1837</name>
</gene>
<dbReference type="EC" id="3.1.26.12" evidence="15"/>
<dbReference type="RefSeq" id="WP_009020636.1">
    <property type="nucleotide sequence ID" value="NZ_DS999411.1"/>
</dbReference>
<dbReference type="GO" id="GO:0006402">
    <property type="term" value="P:mRNA catabolic process"/>
    <property type="evidence" value="ECO:0007669"/>
    <property type="project" value="UniProtKB-UniRule"/>
</dbReference>
<keyword evidence="8 15" id="KW-0479">Metal-binding</keyword>
<organism evidence="18 19">
    <name type="scientific">Luminiphilus syltensis NOR5-1B</name>
    <dbReference type="NCBI Taxonomy" id="565045"/>
    <lineage>
        <taxon>Bacteria</taxon>
        <taxon>Pseudomonadati</taxon>
        <taxon>Pseudomonadota</taxon>
        <taxon>Gammaproteobacteria</taxon>
        <taxon>Cellvibrionales</taxon>
        <taxon>Halieaceae</taxon>
        <taxon>Luminiphilus</taxon>
    </lineage>
</organism>
<keyword evidence="10 15" id="KW-0255">Endonuclease</keyword>
<dbReference type="InterPro" id="IPR028878">
    <property type="entry name" value="RNase_E"/>
</dbReference>
<sequence>MKKMLINATQAEEVRVALVDGQRLYDLDIENRSRVATKANVYKAKVTRVEPSLEAAFVDFGADRHGFLPLKEIAHQYYRTNAPSGEGRVKIRDVLKEGTELLVQVDKEERGSKGAALTSFISLAGRYMVLMPNNPKAGGISRRIEGDDRSELRDALAELNIPDGMGVIIRTAGVGRSSEELQWDLDYLLQLWDAIETAANDNKSPVLLYQESDVIIRSIRDYLRDDVDQVLIDDPVAYKQASDFVSMVMPKYSQRIKFYEDPIPLFNRFQVEGQIETAFSREVRLPSGGSIVIDPTEALVSIDINSARATKGSDIEQTALNTNLEAAEEIARQLRLRDMGGLIVIDFIDMNASKNQRAVENRIRDALEIDRARVQVGRISRFGLLEMSRQRLRPSLGETSGMVCPRCTGQGTIRDTKSLGLAILRLMLEEATKEKTAEVRAIVPVDVAAFLLNEKRAAVNDIEAQSSVRLLIIPNPHMETPHFELVRLREDEVEEEETHSFDVEIETPPPMAVQEEENTAAIAPQALVRGVTPSQPAPAQVAPAVAEAPAAPVAAPTPAAAPSKPGLVSKFLSTLFAPAPAPEDTSSATEEEAASTTERENTESSDDQGRSRDGQRRSRGGRNRRRGGKRSDSEQASESQDASEAEDEASASASDTDTDDQEQDDKPKRSRRRRGRRGGQRRNNGDENGNVSEDTGVTADEDAEDDAVAATVDTPDSDADETTSDTSEARHRPQEMRREGRRRRRRGPKPEVDAAAAVAEDTNESADATVEPTQAAEVDADKPSTEPVPAAASESENETAEVESSATVADQQPQEAPAETVAEEPVAAPEAAEEQPKPVAKKTAVPTPQPAPSEADAAPASRAGLTEKGRAINDPRVAPKPVAEVSVETAHTSLFAAPEAPPVSVISQDVPRASNDPRLKREAQSDAAPSGQDSGTQDLFAEEANG</sequence>
<dbReference type="PANTHER" id="PTHR30001:SF1">
    <property type="entry name" value="RIBONUCLEASE E_G-LIKE PROTEIN, CHLOROPLASTIC"/>
    <property type="match status" value="1"/>
</dbReference>
<evidence type="ECO:0000256" key="13">
    <source>
        <dbReference type="ARBA" id="ARBA00022884"/>
    </source>
</evidence>
<dbReference type="HOGENOM" id="CLU_003468_0_0_6"/>
<dbReference type="Pfam" id="PF20833">
    <property type="entry name" value="RNase_E_G_Thio"/>
    <property type="match status" value="1"/>
</dbReference>
<evidence type="ECO:0000259" key="17">
    <source>
        <dbReference type="PROSITE" id="PS50126"/>
    </source>
</evidence>
<reference evidence="19" key="1">
    <citation type="journal article" date="2013" name="BMC Microbiol.">
        <title>Taxonomy and evolution of bacteriochlorophyll a-containing members of the OM60/NOR5 clade of marine gammaproteobacteria: description of Luminiphilus syltensis gen. nov., sp. nov., reclassification of Haliea rubra as Pseudohaliea rubra gen. nov., comb. nov., and emendation of Chromatocurvus halotolerans.</title>
        <authorList>
            <person name="Spring S."/>
            <person name="Riedel T."/>
            <person name="Sproer C."/>
            <person name="Yan S."/>
            <person name="Harder J."/>
            <person name="Fuchs B.M."/>
        </authorList>
    </citation>
    <scope>NUCLEOTIDE SEQUENCE [LARGE SCALE GENOMIC DNA]</scope>
    <source>
        <strain evidence="19">NOR51-B</strain>
    </source>
</reference>
<dbReference type="NCBIfam" id="TIGR00757">
    <property type="entry name" value="RNaseEG"/>
    <property type="match status" value="1"/>
</dbReference>
<keyword evidence="9 15" id="KW-0699">rRNA-binding</keyword>
<dbReference type="AlphaFoldDB" id="B8KQV5"/>
<evidence type="ECO:0000256" key="11">
    <source>
        <dbReference type="ARBA" id="ARBA00022801"/>
    </source>
</evidence>
<dbReference type="Pfam" id="PF00575">
    <property type="entry name" value="S1"/>
    <property type="match status" value="1"/>
</dbReference>
<comment type="subunit">
    <text evidence="15">Component of the RNA degradosome, which is a multiprotein complex involved in RNA processing and mRNA degradation. Within the RNA degradosome, RNase E assembles into a homotetramer formed by a dimer of dimers.</text>
</comment>
<keyword evidence="5 15" id="KW-0698">rRNA processing</keyword>
<feature type="binding site" evidence="15">
    <location>
        <position position="404"/>
    </location>
    <ligand>
        <name>Zn(2+)</name>
        <dbReference type="ChEBI" id="CHEBI:29105"/>
        <note>ligand shared between dimeric partners</note>
    </ligand>
</feature>
<evidence type="ECO:0000256" key="8">
    <source>
        <dbReference type="ARBA" id="ARBA00022723"/>
    </source>
</evidence>
<dbReference type="Gene3D" id="3.40.1260.20">
    <property type="entry name" value="Ribonuclease E, catalytic domain"/>
    <property type="match status" value="1"/>
</dbReference>
<dbReference type="InterPro" id="IPR012340">
    <property type="entry name" value="NA-bd_OB-fold"/>
</dbReference>
<comment type="subcellular location">
    <subcellularLocation>
        <location evidence="15">Cytoplasm</location>
    </subcellularLocation>
    <subcellularLocation>
        <location evidence="15">Cell inner membrane</location>
        <topology evidence="15">Peripheral membrane protein</topology>
        <orientation evidence="15">Cytoplasmic side</orientation>
    </subcellularLocation>
</comment>
<dbReference type="SMART" id="SM00316">
    <property type="entry name" value="S1"/>
    <property type="match status" value="1"/>
</dbReference>
<keyword evidence="15" id="KW-0862">Zinc</keyword>
<dbReference type="GO" id="GO:0009898">
    <property type="term" value="C:cytoplasmic side of plasma membrane"/>
    <property type="evidence" value="ECO:0007669"/>
    <property type="project" value="UniProtKB-UniRule"/>
</dbReference>
<evidence type="ECO:0000256" key="14">
    <source>
        <dbReference type="ARBA" id="ARBA00023136"/>
    </source>
</evidence>
<keyword evidence="3 15" id="KW-0963">Cytoplasm</keyword>
<evidence type="ECO:0000256" key="2">
    <source>
        <dbReference type="ARBA" id="ARBA00022475"/>
    </source>
</evidence>
<dbReference type="NCBIfam" id="NF008074">
    <property type="entry name" value="PRK10811.1"/>
    <property type="match status" value="1"/>
</dbReference>
<evidence type="ECO:0000256" key="16">
    <source>
        <dbReference type="SAM" id="MobiDB-lite"/>
    </source>
</evidence>
<comment type="cofactor">
    <cofactor evidence="15">
        <name>Mg(2+)</name>
        <dbReference type="ChEBI" id="CHEBI:18420"/>
    </cofactor>
    <text evidence="15">Binds 1 Mg(2+) ion per subunit.</text>
</comment>
<keyword evidence="6 15" id="KW-0819">tRNA processing</keyword>
<dbReference type="InterPro" id="IPR004659">
    <property type="entry name" value="RNase_E/G"/>
</dbReference>
<dbReference type="GO" id="GO:0019843">
    <property type="term" value="F:rRNA binding"/>
    <property type="evidence" value="ECO:0007669"/>
    <property type="project" value="UniProtKB-KW"/>
</dbReference>
<dbReference type="STRING" id="565045.NOR51B_1837"/>
<proteinExistence type="inferred from homology"/>
<feature type="binding site" evidence="15">
    <location>
        <position position="346"/>
    </location>
    <ligand>
        <name>Mg(2+)</name>
        <dbReference type="ChEBI" id="CHEBI:18420"/>
        <note>catalytic</note>
    </ligand>
</feature>
<keyword evidence="11 15" id="KW-0378">Hydrolase</keyword>
<evidence type="ECO:0000313" key="19">
    <source>
        <dbReference type="Proteomes" id="UP000004699"/>
    </source>
</evidence>
<dbReference type="Gene3D" id="2.40.50.140">
    <property type="entry name" value="Nucleic acid-binding proteins"/>
    <property type="match status" value="1"/>
</dbReference>
<evidence type="ECO:0000256" key="5">
    <source>
        <dbReference type="ARBA" id="ARBA00022552"/>
    </source>
</evidence>
<comment type="similarity">
    <text evidence="1">Belongs to the RNase E/G family. RNase G subfamily.</text>
</comment>
<dbReference type="EMBL" id="DS999411">
    <property type="protein sequence ID" value="EED35890.1"/>
    <property type="molecule type" value="Genomic_DNA"/>
</dbReference>
<name>B8KQV5_9GAMM</name>
<dbReference type="InterPro" id="IPR048583">
    <property type="entry name" value="RNase_E_G_thioredoxin-like"/>
</dbReference>
<dbReference type="SUPFAM" id="SSF50249">
    <property type="entry name" value="Nucleic acid-binding proteins"/>
    <property type="match status" value="1"/>
</dbReference>
<comment type="catalytic activity">
    <reaction evidence="15">
        <text>Endonucleolytic cleavage of single-stranded RNA in A- and U-rich regions.</text>
        <dbReference type="EC" id="3.1.26.12"/>
    </reaction>
</comment>
<dbReference type="Proteomes" id="UP000004699">
    <property type="component" value="Unassembled WGS sequence"/>
</dbReference>
<dbReference type="GO" id="GO:0000049">
    <property type="term" value="F:tRNA binding"/>
    <property type="evidence" value="ECO:0007669"/>
    <property type="project" value="UniProtKB-KW"/>
</dbReference>
<feature type="compositionally biased region" description="Low complexity" evidence="16">
    <location>
        <begin position="852"/>
        <end position="863"/>
    </location>
</feature>
<evidence type="ECO:0000256" key="15">
    <source>
        <dbReference type="HAMAP-Rule" id="MF_00970"/>
    </source>
</evidence>
<dbReference type="Pfam" id="PF10150">
    <property type="entry name" value="RNase_E_G"/>
    <property type="match status" value="1"/>
</dbReference>
<feature type="compositionally biased region" description="Basic and acidic residues" evidence="16">
    <location>
        <begin position="915"/>
        <end position="924"/>
    </location>
</feature>
<feature type="region of interest" description="Disordered" evidence="16">
    <location>
        <begin position="578"/>
        <end position="946"/>
    </location>
</feature>
<evidence type="ECO:0000256" key="7">
    <source>
        <dbReference type="ARBA" id="ARBA00022722"/>
    </source>
</evidence>
<keyword evidence="2 15" id="KW-1003">Cell membrane</keyword>
<comment type="function">
    <text evidence="15">Endoribonuclease that plays a central role in RNA processing and decay. Required for the maturation of 5S and 16S rRNAs and the majority of tRNAs. Also involved in the degradation of most mRNAs.</text>
</comment>
<evidence type="ECO:0000256" key="1">
    <source>
        <dbReference type="ARBA" id="ARBA00005663"/>
    </source>
</evidence>
<feature type="compositionally biased region" description="Basic residues" evidence="16">
    <location>
        <begin position="668"/>
        <end position="680"/>
    </location>
</feature>
<dbReference type="eggNOG" id="COG1530">
    <property type="taxonomic scope" value="Bacteria"/>
</dbReference>
<feature type="binding site" evidence="15">
    <location>
        <position position="407"/>
    </location>
    <ligand>
        <name>Zn(2+)</name>
        <dbReference type="ChEBI" id="CHEBI:29105"/>
        <note>ligand shared between dimeric partners</note>
    </ligand>
</feature>
<protein>
    <recommendedName>
        <fullName evidence="15">Ribonuclease E</fullName>
        <shortName evidence="15">RNase E</shortName>
        <ecNumber evidence="15">3.1.26.12</ecNumber>
    </recommendedName>
</protein>
<evidence type="ECO:0000256" key="4">
    <source>
        <dbReference type="ARBA" id="ARBA00022519"/>
    </source>
</evidence>
<dbReference type="HAMAP" id="MF_00970">
    <property type="entry name" value="RNase_E"/>
    <property type="match status" value="1"/>
</dbReference>
<feature type="compositionally biased region" description="Basic and acidic residues" evidence="16">
    <location>
        <begin position="727"/>
        <end position="738"/>
    </location>
</feature>
<keyword evidence="4 15" id="KW-0997">Cell inner membrane</keyword>
<comment type="cofactor">
    <cofactor evidence="15">
        <name>Zn(2+)</name>
        <dbReference type="ChEBI" id="CHEBI:29105"/>
    </cofactor>
    <text evidence="15">Binds 2 Zn(2+) ions per homotetramer.</text>
</comment>
<feature type="compositionally biased region" description="Basic and acidic residues" evidence="16">
    <location>
        <begin position="597"/>
        <end position="616"/>
    </location>
</feature>
<feature type="compositionally biased region" description="Basic residues" evidence="16">
    <location>
        <begin position="617"/>
        <end position="628"/>
    </location>
</feature>
<evidence type="ECO:0000256" key="12">
    <source>
        <dbReference type="ARBA" id="ARBA00022842"/>
    </source>
</evidence>
<keyword evidence="14 15" id="KW-0472">Membrane</keyword>
<dbReference type="PANTHER" id="PTHR30001">
    <property type="entry name" value="RIBONUCLEASE"/>
    <property type="match status" value="1"/>
</dbReference>
<keyword evidence="19" id="KW-1185">Reference proteome</keyword>
<dbReference type="InterPro" id="IPR019307">
    <property type="entry name" value="RNA-bd_AU-1/RNase_E/G"/>
</dbReference>
<keyword evidence="12 15" id="KW-0460">Magnesium</keyword>
<dbReference type="CDD" id="cd04453">
    <property type="entry name" value="S1_RNase_E"/>
    <property type="match status" value="1"/>
</dbReference>
<feature type="binding site" evidence="15">
    <location>
        <position position="303"/>
    </location>
    <ligand>
        <name>Mg(2+)</name>
        <dbReference type="ChEBI" id="CHEBI:18420"/>
        <note>catalytic</note>
    </ligand>
</feature>